<sequence>MINSWKNALTIGALSTMAFSTYSVAEDLPGKGVSVQPVQSTVAEETFQTLIVNRALEELGYDVKPTKEVDYNVAYTSIAEGDATFLAVYWYPLHSGKYEMAGGDDKFFTKGEYISGAAQGYLIDKKTAEKYNITNIGQLKDPKIAKLFDANDDGKADLTGCNPGWGCEMVIEHQLDSFGLRDTVTHNQGNYAAIIADTISRYKKGDPILYYTWTPYWVSGVLVPGKDVVWLEVPFSSLPGDRKDVDTTLANGKNYGFEMNSMRIVANKEFAEKNPAAAKLFEIMKLNINDVSAENMMMSKGKNTSADIKSHVNGWIKANRDLFDSWIAEAKKAAM</sequence>
<dbReference type="RefSeq" id="WP_041157049.1">
    <property type="nucleotide sequence ID" value="NZ_CBCRVP010000018.1"/>
</dbReference>
<dbReference type="GO" id="GO:0043190">
    <property type="term" value="C:ATP-binding cassette (ABC) transporter complex"/>
    <property type="evidence" value="ECO:0007669"/>
    <property type="project" value="InterPro"/>
</dbReference>
<reference evidence="2 3" key="1">
    <citation type="submission" date="2015-01" db="EMBL/GenBank/DDBJ databases">
        <title>Draft genome of Vibrio mytili type strain CAIM 528.</title>
        <authorList>
            <person name="Gonzalez-Castillo A."/>
            <person name="Gomez-Gil B."/>
            <person name="Enciso-Ibarra J."/>
        </authorList>
    </citation>
    <scope>NUCLEOTIDE SEQUENCE [LARGE SCALE GENOMIC DNA]</scope>
    <source>
        <strain evidence="2 3">CAIM 528</strain>
    </source>
</reference>
<protein>
    <submittedName>
        <fullName evidence="2">Glycine/betaine ABC transporter substrate-binding protein</fullName>
    </submittedName>
</protein>
<dbReference type="Gene3D" id="3.40.190.10">
    <property type="entry name" value="Periplasmic binding protein-like II"/>
    <property type="match status" value="1"/>
</dbReference>
<evidence type="ECO:0000313" key="3">
    <source>
        <dbReference type="Proteomes" id="UP000031977"/>
    </source>
</evidence>
<organism evidence="2 3">
    <name type="scientific">Vibrio mytili</name>
    <dbReference type="NCBI Taxonomy" id="50718"/>
    <lineage>
        <taxon>Bacteria</taxon>
        <taxon>Pseudomonadati</taxon>
        <taxon>Pseudomonadota</taxon>
        <taxon>Gammaproteobacteria</taxon>
        <taxon>Vibrionales</taxon>
        <taxon>Vibrionaceae</taxon>
        <taxon>Vibrio</taxon>
    </lineage>
</organism>
<evidence type="ECO:0000259" key="1">
    <source>
        <dbReference type="Pfam" id="PF04069"/>
    </source>
</evidence>
<dbReference type="GO" id="GO:0022857">
    <property type="term" value="F:transmembrane transporter activity"/>
    <property type="evidence" value="ECO:0007669"/>
    <property type="project" value="InterPro"/>
</dbReference>
<name>A0A0C3I4P4_9VIBR</name>
<comment type="caution">
    <text evidence="2">The sequence shown here is derived from an EMBL/GenBank/DDBJ whole genome shotgun (WGS) entry which is preliminary data.</text>
</comment>
<dbReference type="AlphaFoldDB" id="A0A0C3I4P4"/>
<dbReference type="Proteomes" id="UP000031977">
    <property type="component" value="Unassembled WGS sequence"/>
</dbReference>
<feature type="domain" description="ABC-type glycine betaine transport system substrate-binding" evidence="1">
    <location>
        <begin position="35"/>
        <end position="317"/>
    </location>
</feature>
<keyword evidence="3" id="KW-1185">Reference proteome</keyword>
<gene>
    <name evidence="2" type="primary">proX</name>
    <name evidence="2" type="ORF">SU60_19905</name>
</gene>
<proteinExistence type="predicted"/>
<dbReference type="SUPFAM" id="SSF53850">
    <property type="entry name" value="Periplasmic binding protein-like II"/>
    <property type="match status" value="1"/>
</dbReference>
<accession>A0A0C3I4P4</accession>
<dbReference type="CDD" id="cd13638">
    <property type="entry name" value="PBP2_EcProx_like"/>
    <property type="match status" value="1"/>
</dbReference>
<dbReference type="STRING" id="50718.SU60_19905"/>
<dbReference type="NCBIfam" id="NF008334">
    <property type="entry name" value="PRK11119.1"/>
    <property type="match status" value="1"/>
</dbReference>
<dbReference type="Pfam" id="PF04069">
    <property type="entry name" value="OpuAC"/>
    <property type="match status" value="1"/>
</dbReference>
<evidence type="ECO:0000313" key="2">
    <source>
        <dbReference type="EMBL" id="KIN09317.1"/>
    </source>
</evidence>
<dbReference type="OrthoDB" id="9787902at2"/>
<dbReference type="InterPro" id="IPR007210">
    <property type="entry name" value="ABC_Gly_betaine_transp_sub-bd"/>
</dbReference>
<dbReference type="EMBL" id="JXOK01000082">
    <property type="protein sequence ID" value="KIN09317.1"/>
    <property type="molecule type" value="Genomic_DNA"/>
</dbReference>
<dbReference type="Gene3D" id="3.40.190.100">
    <property type="entry name" value="Glycine betaine-binding periplasmic protein, domain 2"/>
    <property type="match status" value="1"/>
</dbReference>